<evidence type="ECO:0000259" key="4">
    <source>
        <dbReference type="Pfam" id="PF00724"/>
    </source>
</evidence>
<dbReference type="EMBL" id="JAFMYU010000012">
    <property type="protein sequence ID" value="MBO0932367.1"/>
    <property type="molecule type" value="Genomic_DNA"/>
</dbReference>
<evidence type="ECO:0000313" key="6">
    <source>
        <dbReference type="Proteomes" id="UP000664795"/>
    </source>
</evidence>
<organism evidence="5 6">
    <name type="scientific">Fibrella aquatilis</name>
    <dbReference type="NCBI Taxonomy" id="2817059"/>
    <lineage>
        <taxon>Bacteria</taxon>
        <taxon>Pseudomonadati</taxon>
        <taxon>Bacteroidota</taxon>
        <taxon>Cytophagia</taxon>
        <taxon>Cytophagales</taxon>
        <taxon>Spirosomataceae</taxon>
        <taxon>Fibrella</taxon>
    </lineage>
</organism>
<dbReference type="GO" id="GO:0005829">
    <property type="term" value="C:cytosol"/>
    <property type="evidence" value="ECO:0007669"/>
    <property type="project" value="UniProtKB-ARBA"/>
</dbReference>
<dbReference type="SUPFAM" id="SSF51395">
    <property type="entry name" value="FMN-linked oxidoreductases"/>
    <property type="match status" value="1"/>
</dbReference>
<keyword evidence="6" id="KW-1185">Reference proteome</keyword>
<comment type="similarity">
    <text evidence="2">Belongs to the NADH:flavin oxidoreductase/NADH oxidase family.</text>
</comment>
<comment type="cofactor">
    <cofactor evidence="1">
        <name>FMN</name>
        <dbReference type="ChEBI" id="CHEBI:58210"/>
    </cofactor>
</comment>
<gene>
    <name evidence="5" type="ORF">J2I48_15255</name>
</gene>
<evidence type="ECO:0000256" key="2">
    <source>
        <dbReference type="ARBA" id="ARBA00005979"/>
    </source>
</evidence>
<proteinExistence type="inferred from homology"/>
<evidence type="ECO:0000256" key="3">
    <source>
        <dbReference type="ARBA" id="ARBA00023002"/>
    </source>
</evidence>
<reference evidence="5 6" key="1">
    <citation type="submission" date="2021-03" db="EMBL/GenBank/DDBJ databases">
        <title>Fibrella sp. HMF5036 genome sequencing and assembly.</title>
        <authorList>
            <person name="Kang H."/>
            <person name="Kim H."/>
            <person name="Bae S."/>
            <person name="Joh K."/>
        </authorList>
    </citation>
    <scope>NUCLEOTIDE SEQUENCE [LARGE SCALE GENOMIC DNA]</scope>
    <source>
        <strain evidence="5 6">HMF5036</strain>
    </source>
</reference>
<feature type="domain" description="NADH:flavin oxidoreductase/NADH oxidase N-terminal" evidence="4">
    <location>
        <begin position="4"/>
        <end position="336"/>
    </location>
</feature>
<dbReference type="GO" id="GO:0016628">
    <property type="term" value="F:oxidoreductase activity, acting on the CH-CH group of donors, NAD or NADP as acceptor"/>
    <property type="evidence" value="ECO:0007669"/>
    <property type="project" value="UniProtKB-ARBA"/>
</dbReference>
<dbReference type="InterPro" id="IPR001155">
    <property type="entry name" value="OxRdtase_FMN_N"/>
</dbReference>
<dbReference type="Proteomes" id="UP000664795">
    <property type="component" value="Unassembled WGS sequence"/>
</dbReference>
<dbReference type="AlphaFoldDB" id="A0A939G4S8"/>
<dbReference type="InterPro" id="IPR013785">
    <property type="entry name" value="Aldolase_TIM"/>
</dbReference>
<dbReference type="Gene3D" id="3.20.20.70">
    <property type="entry name" value="Aldolase class I"/>
    <property type="match status" value="1"/>
</dbReference>
<dbReference type="Pfam" id="PF00724">
    <property type="entry name" value="Oxidored_FMN"/>
    <property type="match status" value="1"/>
</dbReference>
<evidence type="ECO:0000256" key="1">
    <source>
        <dbReference type="ARBA" id="ARBA00001917"/>
    </source>
</evidence>
<sequence length="363" mass="38625">MATQLFSPTTLGAISLKNRVVMAPMTRNRATVGHDVTPIMATYYAQRASAGLIITEGIAPSANGNGYARVPGLYTSAQVEGWKAVTRAVHEKGGNIFAQLMHTGRVGHPIHMEAGAKIVAPSAIAAAGQIYTDEQGMLDHPTPEVMTKADIEQAITEFVTAAQNAIEAGFDGVEIHGANGYLVEQFLRPTTNQRTDEYGGSTENYARFAVEVATEVSNAIGADKVGIRLSPYGVFNDTPYSPEYDAIALHVAKKLNGIVTYVHLVDHQSMGAPAVAQSIVDGIRAAFKGTLILSGGYDADRAEATLAEGKAQLIAFGRPFIANPDLVERMEAGTDLNQPDFSTFYTPGEKGYTDYPSLAEATV</sequence>
<accession>A0A939G4S8</accession>
<dbReference type="InterPro" id="IPR045247">
    <property type="entry name" value="Oye-like"/>
</dbReference>
<dbReference type="RefSeq" id="WP_207336334.1">
    <property type="nucleotide sequence ID" value="NZ_JAFMYU010000012.1"/>
</dbReference>
<dbReference type="PANTHER" id="PTHR22893">
    <property type="entry name" value="NADH OXIDOREDUCTASE-RELATED"/>
    <property type="match status" value="1"/>
</dbReference>
<dbReference type="GO" id="GO:0010181">
    <property type="term" value="F:FMN binding"/>
    <property type="evidence" value="ECO:0007669"/>
    <property type="project" value="InterPro"/>
</dbReference>
<name>A0A939G4S8_9BACT</name>
<protein>
    <submittedName>
        <fullName evidence="5">Alkene reductase</fullName>
    </submittedName>
</protein>
<dbReference type="CDD" id="cd02933">
    <property type="entry name" value="OYE_like_FMN"/>
    <property type="match status" value="1"/>
</dbReference>
<evidence type="ECO:0000313" key="5">
    <source>
        <dbReference type="EMBL" id="MBO0932367.1"/>
    </source>
</evidence>
<dbReference type="FunFam" id="3.20.20.70:FF:000059">
    <property type="entry name" value="N-ethylmaleimide reductase, FMN-linked"/>
    <property type="match status" value="1"/>
</dbReference>
<dbReference type="PANTHER" id="PTHR22893:SF91">
    <property type="entry name" value="NADPH DEHYDROGENASE 2-RELATED"/>
    <property type="match status" value="1"/>
</dbReference>
<comment type="caution">
    <text evidence="5">The sequence shown here is derived from an EMBL/GenBank/DDBJ whole genome shotgun (WGS) entry which is preliminary data.</text>
</comment>
<keyword evidence="3" id="KW-0560">Oxidoreductase</keyword>